<keyword evidence="1" id="KW-0732">Signal</keyword>
<dbReference type="InterPro" id="IPR025711">
    <property type="entry name" value="PepSY"/>
</dbReference>
<name>A0A0F7JRE7_9GAMM</name>
<dbReference type="EMBL" id="CP011412">
    <property type="protein sequence ID" value="AKH19006.1"/>
    <property type="molecule type" value="Genomic_DNA"/>
</dbReference>
<proteinExistence type="predicted"/>
<keyword evidence="4" id="KW-1185">Reference proteome</keyword>
<dbReference type="KEGG" id="seds:AAY24_00060"/>
<dbReference type="OrthoDB" id="7068255at2"/>
<evidence type="ECO:0000313" key="3">
    <source>
        <dbReference type="EMBL" id="AKH19006.1"/>
    </source>
</evidence>
<organism evidence="3 4">
    <name type="scientific">Sedimenticola thiotaurini</name>
    <dbReference type="NCBI Taxonomy" id="1543721"/>
    <lineage>
        <taxon>Bacteria</taxon>
        <taxon>Pseudomonadati</taxon>
        <taxon>Pseudomonadota</taxon>
        <taxon>Gammaproteobacteria</taxon>
        <taxon>Chromatiales</taxon>
        <taxon>Sedimenticolaceae</taxon>
        <taxon>Sedimenticola</taxon>
    </lineage>
</organism>
<feature type="domain" description="PepSY" evidence="2">
    <location>
        <begin position="9"/>
        <end position="94"/>
    </location>
</feature>
<dbReference type="Proteomes" id="UP000034410">
    <property type="component" value="Chromosome"/>
</dbReference>
<feature type="signal peptide" evidence="1">
    <location>
        <begin position="1"/>
        <end position="24"/>
    </location>
</feature>
<evidence type="ECO:0000256" key="1">
    <source>
        <dbReference type="SAM" id="SignalP"/>
    </source>
</evidence>
<reference evidence="3 4" key="1">
    <citation type="journal article" date="2015" name="Genome Announc.">
        <title>Complete Genome Sequence of Sedimenticola thiotaurini Strain SIP-G1, a Polyphosphate- and Polyhydroxyalkanoate-Accumulating Sulfur-Oxidizing Gammaproteobacterium Isolated from Salt Marsh Sediments.</title>
        <authorList>
            <person name="Flood B.E."/>
            <person name="Jones D.S."/>
            <person name="Bailey J.V."/>
        </authorList>
    </citation>
    <scope>NUCLEOTIDE SEQUENCE [LARGE SCALE GENOMIC DNA]</scope>
    <source>
        <strain evidence="3 4">SIP-G1</strain>
    </source>
</reference>
<gene>
    <name evidence="3" type="ORF">AAY24_00060</name>
</gene>
<dbReference type="RefSeq" id="WP_046857944.1">
    <property type="nucleotide sequence ID" value="NZ_CP011412.1"/>
</dbReference>
<feature type="chain" id="PRO_5002517539" description="PepSY domain-containing protein" evidence="1">
    <location>
        <begin position="25"/>
        <end position="116"/>
    </location>
</feature>
<dbReference type="Pfam" id="PF13670">
    <property type="entry name" value="PepSY_2"/>
    <property type="match status" value="1"/>
</dbReference>
<dbReference type="AlphaFoldDB" id="A0A0F7JRE7"/>
<protein>
    <recommendedName>
        <fullName evidence="2">PepSY domain-containing protein</fullName>
    </recommendedName>
</protein>
<evidence type="ECO:0000259" key="2">
    <source>
        <dbReference type="Pfam" id="PF13670"/>
    </source>
</evidence>
<accession>A0A0F7JRE7</accession>
<sequence length="116" mass="12958">MMKMSHVLFAITLTGATVAGTAMAESDAGRFNPTMPTTDAWLEIPAVYAKVIGAGYSDVYEIERERDGYEIKAFNPEGRAVKLLVHPVTGEVLQARSKGDYKERYRYHWERTGAPM</sequence>
<evidence type="ECO:0000313" key="4">
    <source>
        <dbReference type="Proteomes" id="UP000034410"/>
    </source>
</evidence>